<gene>
    <name evidence="2" type="ORF">dnm_003280</name>
</gene>
<dbReference type="EMBL" id="CP061800">
    <property type="protein sequence ID" value="QTA84334.1"/>
    <property type="molecule type" value="Genomic_DNA"/>
</dbReference>
<proteinExistence type="predicted"/>
<name>A0A975BEP1_9BACT</name>
<evidence type="ECO:0000259" key="1">
    <source>
        <dbReference type="Pfam" id="PF07603"/>
    </source>
</evidence>
<dbReference type="AlphaFoldDB" id="A0A975BEP1"/>
<dbReference type="RefSeq" id="WP_207680865.1">
    <property type="nucleotide sequence ID" value="NZ_CP061800.1"/>
</dbReference>
<keyword evidence="3" id="KW-1185">Reference proteome</keyword>
<protein>
    <submittedName>
        <fullName evidence="2">DUF1566</fullName>
    </submittedName>
</protein>
<reference evidence="2" key="1">
    <citation type="journal article" date="2021" name="Microb. Physiol.">
        <title>Proteogenomic Insights into the Physiology of Marine, Sulfate-Reducing, Filamentous Desulfonema limicola and Desulfonema magnum.</title>
        <authorList>
            <person name="Schnaars V."/>
            <person name="Wohlbrand L."/>
            <person name="Scheve S."/>
            <person name="Hinrichs C."/>
            <person name="Reinhardt R."/>
            <person name="Rabus R."/>
        </authorList>
    </citation>
    <scope>NUCLEOTIDE SEQUENCE</scope>
    <source>
        <strain evidence="2">4be13</strain>
    </source>
</reference>
<sequence>MVKKLIFFCFIIFISPGLVMGELIDNGDGTITDTDTGLMWSQTTHSAQHDWEGAILSCEAIASSTGFDDWRLPSKNELLSIVDYTKYNPAASDKFATNAGYYWTSTSYVKVSDPPEAKAWCINFKNGMVEGKAKTEEEYYVRAVRGGQNQLTGMVISEPAQTSDWMIGRLMPIIWEGAGKANVNIILSDDGGSSFDKVIVENTPDDGSYVWRKIGTADNGEAMNLGESDNYVLKVELTDGSAGNIQGMFSIKEETGGFGSKTELSDIIRGLQILAGILVE</sequence>
<dbReference type="Proteomes" id="UP000663722">
    <property type="component" value="Chromosome"/>
</dbReference>
<evidence type="ECO:0000313" key="3">
    <source>
        <dbReference type="Proteomes" id="UP000663722"/>
    </source>
</evidence>
<organism evidence="2 3">
    <name type="scientific">Desulfonema magnum</name>
    <dbReference type="NCBI Taxonomy" id="45655"/>
    <lineage>
        <taxon>Bacteria</taxon>
        <taxon>Pseudomonadati</taxon>
        <taxon>Thermodesulfobacteriota</taxon>
        <taxon>Desulfobacteria</taxon>
        <taxon>Desulfobacterales</taxon>
        <taxon>Desulfococcaceae</taxon>
        <taxon>Desulfonema</taxon>
    </lineage>
</organism>
<dbReference type="PANTHER" id="PTHR35812">
    <property type="entry name" value="LIPOPROTEIN"/>
    <property type="match status" value="1"/>
</dbReference>
<dbReference type="KEGG" id="dmm:dnm_003280"/>
<feature type="domain" description="Lcl C-terminal" evidence="1">
    <location>
        <begin position="29"/>
        <end position="145"/>
    </location>
</feature>
<dbReference type="Pfam" id="PF07603">
    <property type="entry name" value="Lcl_C"/>
    <property type="match status" value="1"/>
</dbReference>
<evidence type="ECO:0000313" key="2">
    <source>
        <dbReference type="EMBL" id="QTA84334.1"/>
    </source>
</evidence>
<dbReference type="InterPro" id="IPR011460">
    <property type="entry name" value="Lcl_C"/>
</dbReference>
<dbReference type="PANTHER" id="PTHR35812:SF1">
    <property type="entry name" value="LIPOPROTEIN"/>
    <property type="match status" value="1"/>
</dbReference>
<accession>A0A975BEP1</accession>